<evidence type="ECO:0000313" key="3">
    <source>
        <dbReference type="Proteomes" id="UP000015106"/>
    </source>
</evidence>
<dbReference type="Proteomes" id="UP000015106">
    <property type="component" value="Chromosome 7"/>
</dbReference>
<reference evidence="2" key="3">
    <citation type="submission" date="2022-06" db="UniProtKB">
        <authorList>
            <consortium name="EnsemblPlants"/>
        </authorList>
    </citation>
    <scope>IDENTIFICATION</scope>
</reference>
<dbReference type="Gramene" id="TuG1812G0700001649.01.T01">
    <property type="protein sequence ID" value="TuG1812G0700001649.01.T01"/>
    <property type="gene ID" value="TuG1812G0700001649.01"/>
</dbReference>
<reference evidence="2" key="2">
    <citation type="submission" date="2018-03" db="EMBL/GenBank/DDBJ databases">
        <title>The Triticum urartu genome reveals the dynamic nature of wheat genome evolution.</title>
        <authorList>
            <person name="Ling H."/>
            <person name="Ma B."/>
            <person name="Shi X."/>
            <person name="Liu H."/>
            <person name="Dong L."/>
            <person name="Sun H."/>
            <person name="Cao Y."/>
            <person name="Gao Q."/>
            <person name="Zheng S."/>
            <person name="Li Y."/>
            <person name="Yu Y."/>
            <person name="Du H."/>
            <person name="Qi M."/>
            <person name="Li Y."/>
            <person name="Yu H."/>
            <person name="Cui Y."/>
            <person name="Wang N."/>
            <person name="Chen C."/>
            <person name="Wu H."/>
            <person name="Zhao Y."/>
            <person name="Zhang J."/>
            <person name="Li Y."/>
            <person name="Zhou W."/>
            <person name="Zhang B."/>
            <person name="Hu W."/>
            <person name="Eijk M."/>
            <person name="Tang J."/>
            <person name="Witsenboer H."/>
            <person name="Zhao S."/>
            <person name="Li Z."/>
            <person name="Zhang A."/>
            <person name="Wang D."/>
            <person name="Liang C."/>
        </authorList>
    </citation>
    <scope>NUCLEOTIDE SEQUENCE [LARGE SCALE GENOMIC DNA]</scope>
    <source>
        <strain evidence="2">cv. G1812</strain>
    </source>
</reference>
<sequence length="88" mass="10081">MANAHTLVIVCACKVTCGRTAERPHTSPSCVVKRPCGRPAERPHTRPVLRGTRNMPRFVRSRTDADPRVWARCKRPHVWALTFPLFYE</sequence>
<organism evidence="2 3">
    <name type="scientific">Triticum urartu</name>
    <name type="common">Red wild einkorn</name>
    <name type="synonym">Crithodium urartu</name>
    <dbReference type="NCBI Taxonomy" id="4572"/>
    <lineage>
        <taxon>Eukaryota</taxon>
        <taxon>Viridiplantae</taxon>
        <taxon>Streptophyta</taxon>
        <taxon>Embryophyta</taxon>
        <taxon>Tracheophyta</taxon>
        <taxon>Spermatophyta</taxon>
        <taxon>Magnoliopsida</taxon>
        <taxon>Liliopsida</taxon>
        <taxon>Poales</taxon>
        <taxon>Poaceae</taxon>
        <taxon>BOP clade</taxon>
        <taxon>Pooideae</taxon>
        <taxon>Triticodae</taxon>
        <taxon>Triticeae</taxon>
        <taxon>Triticinae</taxon>
        <taxon>Triticum</taxon>
    </lineage>
</organism>
<evidence type="ECO:0000313" key="2">
    <source>
        <dbReference type="EnsemblPlants" id="TuG1812G0700001649.01.T01"/>
    </source>
</evidence>
<protein>
    <submittedName>
        <fullName evidence="2">Uncharacterized protein</fullName>
    </submittedName>
</protein>
<evidence type="ECO:0000256" key="1">
    <source>
        <dbReference type="SAM" id="MobiDB-lite"/>
    </source>
</evidence>
<accession>A0A8R7V2S6</accession>
<dbReference type="AlphaFoldDB" id="A0A8R7V2S6"/>
<name>A0A8R7V2S6_TRIUA</name>
<reference evidence="3" key="1">
    <citation type="journal article" date="2013" name="Nature">
        <title>Draft genome of the wheat A-genome progenitor Triticum urartu.</title>
        <authorList>
            <person name="Ling H.Q."/>
            <person name="Zhao S."/>
            <person name="Liu D."/>
            <person name="Wang J."/>
            <person name="Sun H."/>
            <person name="Zhang C."/>
            <person name="Fan H."/>
            <person name="Li D."/>
            <person name="Dong L."/>
            <person name="Tao Y."/>
            <person name="Gao C."/>
            <person name="Wu H."/>
            <person name="Li Y."/>
            <person name="Cui Y."/>
            <person name="Guo X."/>
            <person name="Zheng S."/>
            <person name="Wang B."/>
            <person name="Yu K."/>
            <person name="Liang Q."/>
            <person name="Yang W."/>
            <person name="Lou X."/>
            <person name="Chen J."/>
            <person name="Feng M."/>
            <person name="Jian J."/>
            <person name="Zhang X."/>
            <person name="Luo G."/>
            <person name="Jiang Y."/>
            <person name="Liu J."/>
            <person name="Wang Z."/>
            <person name="Sha Y."/>
            <person name="Zhang B."/>
            <person name="Wu H."/>
            <person name="Tang D."/>
            <person name="Shen Q."/>
            <person name="Xue P."/>
            <person name="Zou S."/>
            <person name="Wang X."/>
            <person name="Liu X."/>
            <person name="Wang F."/>
            <person name="Yang Y."/>
            <person name="An X."/>
            <person name="Dong Z."/>
            <person name="Zhang K."/>
            <person name="Zhang X."/>
            <person name="Luo M.C."/>
            <person name="Dvorak J."/>
            <person name="Tong Y."/>
            <person name="Wang J."/>
            <person name="Yang H."/>
            <person name="Li Z."/>
            <person name="Wang D."/>
            <person name="Zhang A."/>
            <person name="Wang J."/>
        </authorList>
    </citation>
    <scope>NUCLEOTIDE SEQUENCE</scope>
    <source>
        <strain evidence="3">cv. G1812</strain>
    </source>
</reference>
<keyword evidence="3" id="KW-1185">Reference proteome</keyword>
<dbReference type="EnsemblPlants" id="TuG1812G0700001649.01.T01">
    <property type="protein sequence ID" value="TuG1812G0700001649.01.T01"/>
    <property type="gene ID" value="TuG1812G0700001649.01"/>
</dbReference>
<feature type="region of interest" description="Disordered" evidence="1">
    <location>
        <begin position="22"/>
        <end position="55"/>
    </location>
</feature>
<proteinExistence type="predicted"/>